<evidence type="ECO:0000313" key="1">
    <source>
        <dbReference type="EMBL" id="KAK7689777.1"/>
    </source>
</evidence>
<keyword evidence="2" id="KW-1185">Reference proteome</keyword>
<evidence type="ECO:0008006" key="3">
    <source>
        <dbReference type="Google" id="ProtNLM"/>
    </source>
</evidence>
<dbReference type="Proteomes" id="UP001385951">
    <property type="component" value="Unassembled WGS sequence"/>
</dbReference>
<name>A0AAW0GE04_9APHY</name>
<gene>
    <name evidence="1" type="ORF">QCA50_006416</name>
</gene>
<proteinExistence type="predicted"/>
<dbReference type="Gene3D" id="3.40.50.1820">
    <property type="entry name" value="alpha/beta hydrolase"/>
    <property type="match status" value="1"/>
</dbReference>
<sequence length="61" mass="6652">MRFPRLWSKTLGNVVFMGDHKKGGHFAAFEQPDLLANDLRKMFGIGGPAFGVVPGKSGYAK</sequence>
<dbReference type="EMBL" id="JASBNA010000007">
    <property type="protein sequence ID" value="KAK7689777.1"/>
    <property type="molecule type" value="Genomic_DNA"/>
</dbReference>
<reference evidence="1 2" key="1">
    <citation type="submission" date="2022-09" db="EMBL/GenBank/DDBJ databases">
        <authorList>
            <person name="Palmer J.M."/>
        </authorList>
    </citation>
    <scope>NUCLEOTIDE SEQUENCE [LARGE SCALE GENOMIC DNA]</scope>
    <source>
        <strain evidence="1 2">DSM 7382</strain>
    </source>
</reference>
<protein>
    <recommendedName>
        <fullName evidence="3">Epoxide hydrolase</fullName>
    </recommendedName>
</protein>
<evidence type="ECO:0000313" key="2">
    <source>
        <dbReference type="Proteomes" id="UP001385951"/>
    </source>
</evidence>
<dbReference type="InterPro" id="IPR029058">
    <property type="entry name" value="AB_hydrolase_fold"/>
</dbReference>
<accession>A0AAW0GE04</accession>
<dbReference type="AlphaFoldDB" id="A0AAW0GE04"/>
<comment type="caution">
    <text evidence="1">The sequence shown here is derived from an EMBL/GenBank/DDBJ whole genome shotgun (WGS) entry which is preliminary data.</text>
</comment>
<organism evidence="1 2">
    <name type="scientific">Cerrena zonata</name>
    <dbReference type="NCBI Taxonomy" id="2478898"/>
    <lineage>
        <taxon>Eukaryota</taxon>
        <taxon>Fungi</taxon>
        <taxon>Dikarya</taxon>
        <taxon>Basidiomycota</taxon>
        <taxon>Agaricomycotina</taxon>
        <taxon>Agaricomycetes</taxon>
        <taxon>Polyporales</taxon>
        <taxon>Cerrenaceae</taxon>
        <taxon>Cerrena</taxon>
    </lineage>
</organism>